<evidence type="ECO:0000313" key="2">
    <source>
        <dbReference type="EMBL" id="TQQ78993.1"/>
    </source>
</evidence>
<reference evidence="2 3" key="1">
    <citation type="submission" date="2019-02" db="EMBL/GenBank/DDBJ databases">
        <title>Halonotius sp. a new haloqrchaeon isolated from saline water.</title>
        <authorList>
            <person name="Duran-Viseras A."/>
            <person name="Sanchez-Porro C."/>
            <person name="Ventosa A."/>
        </authorList>
    </citation>
    <scope>NUCLEOTIDE SEQUENCE [LARGE SCALE GENOMIC DNA]</scope>
    <source>
        <strain evidence="2 3">F9-27</strain>
    </source>
</reference>
<dbReference type="Proteomes" id="UP000315385">
    <property type="component" value="Unassembled WGS sequence"/>
</dbReference>
<organism evidence="2 3">
    <name type="scientific">Halonotius roseus</name>
    <dbReference type="NCBI Taxonomy" id="2511997"/>
    <lineage>
        <taxon>Archaea</taxon>
        <taxon>Methanobacteriati</taxon>
        <taxon>Methanobacteriota</taxon>
        <taxon>Stenosarchaea group</taxon>
        <taxon>Halobacteria</taxon>
        <taxon>Halobacteriales</taxon>
        <taxon>Haloferacaceae</taxon>
        <taxon>Halonotius</taxon>
    </lineage>
</organism>
<evidence type="ECO:0000313" key="3">
    <source>
        <dbReference type="Proteomes" id="UP000315385"/>
    </source>
</evidence>
<dbReference type="EMBL" id="SESI01000004">
    <property type="protein sequence ID" value="TQQ78993.1"/>
    <property type="molecule type" value="Genomic_DNA"/>
</dbReference>
<dbReference type="RefSeq" id="WP_142444466.1">
    <property type="nucleotide sequence ID" value="NZ_SESI01000004.1"/>
</dbReference>
<accession>A0A544QKU5</accession>
<dbReference type="AlphaFoldDB" id="A0A544QKU5"/>
<comment type="caution">
    <text evidence="2">The sequence shown here is derived from an EMBL/GenBank/DDBJ whole genome shotgun (WGS) entry which is preliminary data.</text>
</comment>
<sequence>MTSEGKPTDTEEKSPWLRFGEQRETTFIDSVAPEIGLDARKNPAKEADPTALDLLVDGDPADLKTQETPFFTAERTYGLPPQYVVTFNVNDYKRYIKKQPLDVLFWVRWREELSGYGAEVAAMEGVWRTPFEHIRELVGSGDTPCHSYRRRQGDPDNANASYLLDLRTMSCIGCVMGPCESDRTD</sequence>
<evidence type="ECO:0000256" key="1">
    <source>
        <dbReference type="SAM" id="MobiDB-lite"/>
    </source>
</evidence>
<keyword evidence="3" id="KW-1185">Reference proteome</keyword>
<name>A0A544QKU5_9EURY</name>
<feature type="region of interest" description="Disordered" evidence="1">
    <location>
        <begin position="1"/>
        <end position="22"/>
    </location>
</feature>
<protein>
    <submittedName>
        <fullName evidence="2">Uncharacterized protein</fullName>
    </submittedName>
</protein>
<proteinExistence type="predicted"/>
<dbReference type="OrthoDB" id="339564at2157"/>
<gene>
    <name evidence="2" type="ORF">EWF95_12750</name>
</gene>